<dbReference type="SFLD" id="SFLDG01064">
    <property type="entry name" value="F420__menaquinone_cofactor_bio"/>
    <property type="match status" value="3"/>
</dbReference>
<protein>
    <recommendedName>
        <fullName evidence="8">FO synthase</fullName>
        <ecNumber evidence="7">2.5.1.147</ecNumber>
        <ecNumber evidence="6">4.3.1.32</ecNumber>
    </recommendedName>
</protein>
<dbReference type="InterPro" id="IPR020050">
    <property type="entry name" value="FO_synthase_su2"/>
</dbReference>
<dbReference type="SUPFAM" id="SSF102114">
    <property type="entry name" value="Radical SAM enzymes"/>
    <property type="match status" value="2"/>
</dbReference>
<evidence type="ECO:0000256" key="14">
    <source>
        <dbReference type="ARBA" id="ARBA00023014"/>
    </source>
</evidence>
<dbReference type="HAMAP" id="MF_01611">
    <property type="entry name" value="FO_synth_sub1"/>
    <property type="match status" value="1"/>
</dbReference>
<dbReference type="InterPro" id="IPR007197">
    <property type="entry name" value="rSAM"/>
</dbReference>
<evidence type="ECO:0000256" key="11">
    <source>
        <dbReference type="ARBA" id="ARBA00022691"/>
    </source>
</evidence>
<dbReference type="EC" id="4.3.1.32" evidence="6"/>
<dbReference type="NCBIfam" id="NF004884">
    <property type="entry name" value="PRK06245.1"/>
    <property type="match status" value="1"/>
</dbReference>
<dbReference type="CDD" id="cd01335">
    <property type="entry name" value="Radical_SAM"/>
    <property type="match status" value="2"/>
</dbReference>
<dbReference type="Pfam" id="PF04055">
    <property type="entry name" value="Radical_SAM"/>
    <property type="match status" value="2"/>
</dbReference>
<dbReference type="UniPathway" id="UPA00072"/>
<dbReference type="EC" id="2.5.1.147" evidence="7"/>
<evidence type="ECO:0000256" key="3">
    <source>
        <dbReference type="ARBA" id="ARBA00004712"/>
    </source>
</evidence>
<dbReference type="SFLD" id="SFLDF00294">
    <property type="entry name" value="7_8-didemethyl-8-hydroxy-5-dea"/>
    <property type="match status" value="1"/>
</dbReference>
<dbReference type="PATRIC" id="fig|42256.3.peg.894"/>
<dbReference type="eggNOG" id="COG1060">
    <property type="taxonomic scope" value="Bacteria"/>
</dbReference>
<evidence type="ECO:0000256" key="18">
    <source>
        <dbReference type="SAM" id="MobiDB-lite"/>
    </source>
</evidence>
<dbReference type="InterPro" id="IPR013785">
    <property type="entry name" value="Aldolase_TIM"/>
</dbReference>
<dbReference type="InterPro" id="IPR034405">
    <property type="entry name" value="F420"/>
</dbReference>
<dbReference type="SMART" id="SM00729">
    <property type="entry name" value="Elp3"/>
    <property type="match status" value="2"/>
</dbReference>
<dbReference type="Pfam" id="PF19288">
    <property type="entry name" value="CofH_C"/>
    <property type="match status" value="1"/>
</dbReference>
<evidence type="ECO:0000256" key="15">
    <source>
        <dbReference type="ARBA" id="ARBA00023239"/>
    </source>
</evidence>
<dbReference type="PANTHER" id="PTHR43076:SF1">
    <property type="entry name" value="LIPOYL SYNTHASE 2"/>
    <property type="match status" value="1"/>
</dbReference>
<evidence type="ECO:0000256" key="6">
    <source>
        <dbReference type="ARBA" id="ARBA00012126"/>
    </source>
</evidence>
<dbReference type="NCBIfam" id="TIGR03551">
    <property type="entry name" value="F420_cofH"/>
    <property type="match status" value="1"/>
</dbReference>
<keyword evidence="11" id="KW-0949">S-adenosyl-L-methionine</keyword>
<evidence type="ECO:0000313" key="20">
    <source>
        <dbReference type="EMBL" id="AHY46167.1"/>
    </source>
</evidence>
<dbReference type="Proteomes" id="UP000025229">
    <property type="component" value="Chromosome"/>
</dbReference>
<accession>A0A023X129</accession>
<evidence type="ECO:0000256" key="12">
    <source>
        <dbReference type="ARBA" id="ARBA00022723"/>
    </source>
</evidence>
<evidence type="ECO:0000256" key="8">
    <source>
        <dbReference type="ARBA" id="ARBA00022220"/>
    </source>
</evidence>
<dbReference type="InterPro" id="IPR045567">
    <property type="entry name" value="CofH/MnqC-like_C"/>
</dbReference>
<comment type="function">
    <text evidence="2">Catalyzes the radical-mediated synthesis of 7,8-didemethyl-8-hydroxy-5-deazariboflavin (FO) from 5-amino-6-(D-ribitylamino)uracil and L-tyrosine.</text>
</comment>
<organism evidence="20 21">
    <name type="scientific">Rubrobacter radiotolerans</name>
    <name type="common">Arthrobacter radiotolerans</name>
    <dbReference type="NCBI Taxonomy" id="42256"/>
    <lineage>
        <taxon>Bacteria</taxon>
        <taxon>Bacillati</taxon>
        <taxon>Actinomycetota</taxon>
        <taxon>Rubrobacteria</taxon>
        <taxon>Rubrobacterales</taxon>
        <taxon>Rubrobacteraceae</taxon>
        <taxon>Rubrobacter</taxon>
    </lineage>
</organism>
<name>A0A023X129_RUBRA</name>
<dbReference type="HAMAP" id="MF_01612">
    <property type="entry name" value="FO_synth_sub2"/>
    <property type="match status" value="1"/>
</dbReference>
<evidence type="ECO:0000256" key="2">
    <source>
        <dbReference type="ARBA" id="ARBA00003692"/>
    </source>
</evidence>
<dbReference type="InterPro" id="IPR019940">
    <property type="entry name" value="CofH_family"/>
</dbReference>
<evidence type="ECO:0000256" key="16">
    <source>
        <dbReference type="ARBA" id="ARBA00048468"/>
    </source>
</evidence>
<comment type="cofactor">
    <cofactor evidence="1">
        <name>[4Fe-4S] cluster</name>
        <dbReference type="ChEBI" id="CHEBI:49883"/>
    </cofactor>
</comment>
<dbReference type="InterPro" id="IPR019939">
    <property type="entry name" value="CofG_family"/>
</dbReference>
<dbReference type="PROSITE" id="PS51918">
    <property type="entry name" value="RADICAL_SAM"/>
    <property type="match status" value="2"/>
</dbReference>
<dbReference type="GO" id="GO:0141093">
    <property type="term" value="F:5-amino-6-(D-ribitylamino)uracil--L-tyrosine 4-hydroxyphenyl transferase activity"/>
    <property type="evidence" value="ECO:0007669"/>
    <property type="project" value="UniProtKB-EC"/>
</dbReference>
<keyword evidence="9" id="KW-0004">4Fe-4S</keyword>
<dbReference type="KEGG" id="rrd:RradSPS_0884"/>
<proteinExistence type="inferred from homology"/>
<evidence type="ECO:0000256" key="9">
    <source>
        <dbReference type="ARBA" id="ARBA00022485"/>
    </source>
</evidence>
<keyword evidence="15" id="KW-0456">Lyase</keyword>
<keyword evidence="12" id="KW-0479">Metal-binding</keyword>
<dbReference type="SFLD" id="SFLDG01389">
    <property type="entry name" value="menaquinone_synthsis_involved"/>
    <property type="match status" value="1"/>
</dbReference>
<dbReference type="NCBIfam" id="TIGR03550">
    <property type="entry name" value="F420_cofG"/>
    <property type="match status" value="1"/>
</dbReference>
<comment type="catalytic activity">
    <reaction evidence="17">
        <text>5-amino-5-(4-hydroxybenzyl)-6-(D-ribitylimino)-5,6-dihydrouracil + S-adenosyl-L-methionine = 7,8-didemethyl-8-hydroxy-5-deazariboflavin + 5'-deoxyadenosine + L-methionine + NH4(+) + H(+)</text>
        <dbReference type="Rhea" id="RHEA:55204"/>
        <dbReference type="ChEBI" id="CHEBI:15378"/>
        <dbReference type="ChEBI" id="CHEBI:17319"/>
        <dbReference type="ChEBI" id="CHEBI:28938"/>
        <dbReference type="ChEBI" id="CHEBI:57844"/>
        <dbReference type="ChEBI" id="CHEBI:59789"/>
        <dbReference type="ChEBI" id="CHEBI:59904"/>
        <dbReference type="ChEBI" id="CHEBI:85936"/>
        <dbReference type="EC" id="4.3.1.32"/>
    </reaction>
</comment>
<evidence type="ECO:0000259" key="19">
    <source>
        <dbReference type="PROSITE" id="PS51918"/>
    </source>
</evidence>
<dbReference type="NCBIfam" id="TIGR00423">
    <property type="entry name" value="CofH family radical SAM protein"/>
    <property type="match status" value="1"/>
</dbReference>
<dbReference type="STRING" id="42256.RradSPS_0884"/>
<evidence type="ECO:0000256" key="7">
    <source>
        <dbReference type="ARBA" id="ARBA00012289"/>
    </source>
</evidence>
<dbReference type="SFLD" id="SFLDS00029">
    <property type="entry name" value="Radical_SAM"/>
    <property type="match status" value="3"/>
</dbReference>
<evidence type="ECO:0000256" key="1">
    <source>
        <dbReference type="ARBA" id="ARBA00001966"/>
    </source>
</evidence>
<comment type="similarity">
    <text evidence="5">In the N-terminal section; belongs to the radical SAM superfamily. CofG family.</text>
</comment>
<dbReference type="InterPro" id="IPR006638">
    <property type="entry name" value="Elp3/MiaA/NifB-like_rSAM"/>
</dbReference>
<dbReference type="Gene3D" id="3.20.20.70">
    <property type="entry name" value="Aldolase class I"/>
    <property type="match status" value="2"/>
</dbReference>
<reference evidence="20 21" key="1">
    <citation type="submission" date="2014-03" db="EMBL/GenBank/DDBJ databases">
        <title>Complete genome sequence of the Radio-Resistant Rubrobacter radiotolerans RSPS-4.</title>
        <authorList>
            <person name="Egas C.C."/>
            <person name="Barroso C.C."/>
            <person name="Froufe H.J.C."/>
            <person name="Pacheco J.J."/>
            <person name="Albuquerque L.L."/>
            <person name="da Costa M.M.S."/>
        </authorList>
    </citation>
    <scope>NUCLEOTIDE SEQUENCE [LARGE SCALE GENOMIC DNA]</scope>
    <source>
        <strain evidence="20 21">RSPS-4</strain>
    </source>
</reference>
<evidence type="ECO:0000256" key="5">
    <source>
        <dbReference type="ARBA" id="ARBA00010826"/>
    </source>
</evidence>
<dbReference type="AlphaFoldDB" id="A0A023X129"/>
<dbReference type="GO" id="GO:0051539">
    <property type="term" value="F:4 iron, 4 sulfur cluster binding"/>
    <property type="evidence" value="ECO:0007669"/>
    <property type="project" value="UniProtKB-KW"/>
</dbReference>
<keyword evidence="10" id="KW-0808">Transferase</keyword>
<comment type="catalytic activity">
    <reaction evidence="16">
        <text>5-amino-6-(D-ribitylamino)uracil + L-tyrosine + S-adenosyl-L-methionine = 5-amino-5-(4-hydroxybenzyl)-6-(D-ribitylimino)-5,6-dihydrouracil + 2-iminoacetate + 5'-deoxyadenosine + L-methionine + H(+)</text>
        <dbReference type="Rhea" id="RHEA:55200"/>
        <dbReference type="ChEBI" id="CHEBI:15378"/>
        <dbReference type="ChEBI" id="CHEBI:15934"/>
        <dbReference type="ChEBI" id="CHEBI:17319"/>
        <dbReference type="ChEBI" id="CHEBI:57844"/>
        <dbReference type="ChEBI" id="CHEBI:58315"/>
        <dbReference type="ChEBI" id="CHEBI:59789"/>
        <dbReference type="ChEBI" id="CHEBI:77846"/>
        <dbReference type="ChEBI" id="CHEBI:85936"/>
        <dbReference type="EC" id="2.5.1.147"/>
    </reaction>
</comment>
<sequence length="843" mass="93114">MVGIAPVCRKEVFFGMVGEGFACGIGEYTGGMDTSQKSLYATLISRAEGLAGGLGREDAYRLARLATEDPAPAMAAASSVRDGAFGPRVTYSRKVFIPLTKLCRDNCGYCTFAHPPRPGERAYLTPEEVLEIARSGAEAGCKEALFTLGDKPEKRYREAREELCELGFATTVEYLAHCSRLVFEETGLLPHANPGVLSAEDIRRLREVTVSQGIMMEEVSGRLLGRDLAHWASPDKKPERRLATLEEAGRQGVPFTTGLLIGIGETTEERVDTLLAIRDAHARHGHVQECIVQNFRAKPGTRMADAPEPGEREMLATISLARLLLPPEVTVQAPPNLAGDETDGSYAAYIDAGINDWGGVSPVTPDHVNPERPWPHLDALKARTEEKGYLLMQRLALHPAYALECERWVDARLRPKVKADVDSEGFAREHDWSPGMTSPVPAEEVAEARGGRPSRMRPEFVRALTKAGERDLDLREIETLFTARGTEFSELCRVADELRRAVIGDEVTYVVNRNINYTNLCYFRCKFCAFSKGPKSLNLRGEPYLLSTEEVARRAREAWDRGASEVTMVGGIHASFTGRNYLEYLRAVKEEVPGMHVHAFTPLEVWQGAKTLGVSVREFLIELKDAGLSTLPGTAAEVLDDEVRAVICPDKVNTRQWVEVMREAHALGLQSTTTIMFGHVDRPVNWARHLLVLRDLQAETGGFTEFIPLPFVHMGAPLFLQGNSRRGPTFSETVKMHAVGRLALYGYIDNVQVSWVKLGVEGAKVALQSGCNDLGGTLMNESISRAAGADHGQEMLPEELEAVIRDLGRTPRLRNTLYGTPEPRERATEHPKRRSALPTVRTR</sequence>
<comment type="pathway">
    <text evidence="3">Cofactor biosynthesis; coenzyme F0 biosynthesis.</text>
</comment>
<keyword evidence="13" id="KW-0408">Iron</keyword>
<feature type="domain" description="Radical SAM core" evidence="19">
    <location>
        <begin position="507"/>
        <end position="749"/>
    </location>
</feature>
<dbReference type="HOGENOM" id="CLU_010522_0_0_11"/>
<comment type="similarity">
    <text evidence="4">In the C-terminal section; belongs to the radical SAM superfamily. CofH family.</text>
</comment>
<dbReference type="InterPro" id="IPR058240">
    <property type="entry name" value="rSAM_sf"/>
</dbReference>
<dbReference type="SFLD" id="SFLDF00343">
    <property type="entry name" value="aminofutalosine_synthase_(mqnE"/>
    <property type="match status" value="1"/>
</dbReference>
<evidence type="ECO:0000313" key="21">
    <source>
        <dbReference type="Proteomes" id="UP000025229"/>
    </source>
</evidence>
<dbReference type="SFLD" id="SFLDG01388">
    <property type="entry name" value="7_8-didemethyl-8-hydroxy-5-dea"/>
    <property type="match status" value="2"/>
</dbReference>
<feature type="domain" description="Radical SAM core" evidence="19">
    <location>
        <begin position="89"/>
        <end position="336"/>
    </location>
</feature>
<dbReference type="PANTHER" id="PTHR43076">
    <property type="entry name" value="FO SYNTHASE (COFH)"/>
    <property type="match status" value="1"/>
</dbReference>
<feature type="region of interest" description="Disordered" evidence="18">
    <location>
        <begin position="812"/>
        <end position="843"/>
    </location>
</feature>
<evidence type="ECO:0000256" key="13">
    <source>
        <dbReference type="ARBA" id="ARBA00023004"/>
    </source>
</evidence>
<evidence type="ECO:0000256" key="4">
    <source>
        <dbReference type="ARBA" id="ARBA00010051"/>
    </source>
</evidence>
<keyword evidence="14" id="KW-0411">Iron-sulfur</keyword>
<dbReference type="GO" id="GO:0044689">
    <property type="term" value="F:7,8-didemethyl-8-hydroxy-5-deazariboflavin synthase activity"/>
    <property type="evidence" value="ECO:0007669"/>
    <property type="project" value="UniProtKB-EC"/>
</dbReference>
<keyword evidence="21" id="KW-1185">Reference proteome</keyword>
<dbReference type="GO" id="GO:0046872">
    <property type="term" value="F:metal ion binding"/>
    <property type="evidence" value="ECO:0007669"/>
    <property type="project" value="UniProtKB-KW"/>
</dbReference>
<evidence type="ECO:0000256" key="10">
    <source>
        <dbReference type="ARBA" id="ARBA00022679"/>
    </source>
</evidence>
<dbReference type="EMBL" id="CP007514">
    <property type="protein sequence ID" value="AHY46167.1"/>
    <property type="molecule type" value="Genomic_DNA"/>
</dbReference>
<evidence type="ECO:0000256" key="17">
    <source>
        <dbReference type="ARBA" id="ARBA00048974"/>
    </source>
</evidence>
<gene>
    <name evidence="20" type="ORF">RradSPS_0884</name>
</gene>